<accession>A0ABD3MHG3</accession>
<comment type="similarity">
    <text evidence="1">Belongs to the eukaryotic initiation factor 4E family.</text>
</comment>
<dbReference type="InterPro" id="IPR023398">
    <property type="entry name" value="TIF_eIF4e-like"/>
</dbReference>
<name>A0ABD3MHG3_9STRA</name>
<dbReference type="GO" id="GO:0003743">
    <property type="term" value="F:translation initiation factor activity"/>
    <property type="evidence" value="ECO:0007669"/>
    <property type="project" value="UniProtKB-KW"/>
</dbReference>
<dbReference type="InterPro" id="IPR001040">
    <property type="entry name" value="TIF_eIF_4E"/>
</dbReference>
<proteinExistence type="inferred from homology"/>
<evidence type="ECO:0000313" key="3">
    <source>
        <dbReference type="Proteomes" id="UP001530293"/>
    </source>
</evidence>
<comment type="caution">
    <text evidence="2">The sequence shown here is derived from an EMBL/GenBank/DDBJ whole genome shotgun (WGS) entry which is preliminary data.</text>
</comment>
<keyword evidence="1" id="KW-0648">Protein biosynthesis</keyword>
<dbReference type="PROSITE" id="PS00813">
    <property type="entry name" value="IF4E"/>
    <property type="match status" value="1"/>
</dbReference>
<dbReference type="SUPFAM" id="SSF55418">
    <property type="entry name" value="eIF4e-like"/>
    <property type="match status" value="1"/>
</dbReference>
<sequence length="185" mass="21050">MTSTTLQTGYSFYYMRRTKKGNSAIDGEATASIADKDSFTDAVKLIGTCRSVEEFWAIYNYLVRPHELPATTDYHFFREGVKPTWEDPYNSHGGRWTVRLPKRGLLGSRYWEEVLLSLLGGFPDVPEGEICGAVISVRGHEDVLSVWNKTSTNQRIVGKIRDGLKKLLRLPAQAPMRYHSHPRNE</sequence>
<dbReference type="Gene3D" id="3.30.760.10">
    <property type="entry name" value="RNA Cap, Translation Initiation Factor Eif4e"/>
    <property type="match status" value="1"/>
</dbReference>
<reference evidence="2 3" key="1">
    <citation type="submission" date="2024-10" db="EMBL/GenBank/DDBJ databases">
        <title>Updated reference genomes for cyclostephanoid diatoms.</title>
        <authorList>
            <person name="Roberts W.R."/>
            <person name="Alverson A.J."/>
        </authorList>
    </citation>
    <scope>NUCLEOTIDE SEQUENCE [LARGE SCALE GENOMIC DNA]</scope>
    <source>
        <strain evidence="2 3">AJA232-27</strain>
    </source>
</reference>
<evidence type="ECO:0000313" key="2">
    <source>
        <dbReference type="EMBL" id="KAL3761587.1"/>
    </source>
</evidence>
<dbReference type="Proteomes" id="UP001530293">
    <property type="component" value="Unassembled WGS sequence"/>
</dbReference>
<dbReference type="PANTHER" id="PTHR11960:SF18">
    <property type="entry name" value="EUKARYOTIC TRANSLATION INITIATION FACTOR 4E HOMOLOGOUS PROTEIN, ISOFORM B"/>
    <property type="match status" value="1"/>
</dbReference>
<dbReference type="InterPro" id="IPR019770">
    <property type="entry name" value="TIF_eIF_4E_CS"/>
</dbReference>
<dbReference type="EMBL" id="JALLBG020000148">
    <property type="protein sequence ID" value="KAL3761587.1"/>
    <property type="molecule type" value="Genomic_DNA"/>
</dbReference>
<organism evidence="2 3">
    <name type="scientific">Discostella pseudostelligera</name>
    <dbReference type="NCBI Taxonomy" id="259834"/>
    <lineage>
        <taxon>Eukaryota</taxon>
        <taxon>Sar</taxon>
        <taxon>Stramenopiles</taxon>
        <taxon>Ochrophyta</taxon>
        <taxon>Bacillariophyta</taxon>
        <taxon>Coscinodiscophyceae</taxon>
        <taxon>Thalassiosirophycidae</taxon>
        <taxon>Stephanodiscales</taxon>
        <taxon>Stephanodiscaceae</taxon>
        <taxon>Discostella</taxon>
    </lineage>
</organism>
<dbReference type="AlphaFoldDB" id="A0ABD3MHG3"/>
<dbReference type="GO" id="GO:0003723">
    <property type="term" value="F:RNA binding"/>
    <property type="evidence" value="ECO:0007669"/>
    <property type="project" value="UniProtKB-KW"/>
</dbReference>
<keyword evidence="1" id="KW-0694">RNA-binding</keyword>
<dbReference type="PANTHER" id="PTHR11960">
    <property type="entry name" value="EUKARYOTIC TRANSLATION INITIATION FACTOR 4E RELATED"/>
    <property type="match status" value="1"/>
</dbReference>
<gene>
    <name evidence="2" type="ORF">ACHAWU_000074</name>
</gene>
<evidence type="ECO:0000256" key="1">
    <source>
        <dbReference type="RuleBase" id="RU004374"/>
    </source>
</evidence>
<dbReference type="Pfam" id="PF01652">
    <property type="entry name" value="IF4E"/>
    <property type="match status" value="1"/>
</dbReference>
<keyword evidence="3" id="KW-1185">Reference proteome</keyword>
<keyword evidence="1" id="KW-0396">Initiation factor</keyword>
<protein>
    <submittedName>
        <fullName evidence="2">Uncharacterized protein</fullName>
    </submittedName>
</protein>